<dbReference type="OrthoDB" id="1470350at2759"/>
<evidence type="ECO:0000256" key="1">
    <source>
        <dbReference type="ARBA" id="ARBA00001971"/>
    </source>
</evidence>
<evidence type="ECO:0000256" key="2">
    <source>
        <dbReference type="ARBA" id="ARBA00010617"/>
    </source>
</evidence>
<dbReference type="InterPro" id="IPR002401">
    <property type="entry name" value="Cyt_P450_E_grp-I"/>
</dbReference>
<evidence type="ECO:0000256" key="5">
    <source>
        <dbReference type="PIRSR" id="PIRSR602401-1"/>
    </source>
</evidence>
<dbReference type="GO" id="GO:0020037">
    <property type="term" value="F:heme binding"/>
    <property type="evidence" value="ECO:0007669"/>
    <property type="project" value="InterPro"/>
</dbReference>
<comment type="similarity">
    <text evidence="2 6">Belongs to the cytochrome P450 family.</text>
</comment>
<keyword evidence="7" id="KW-1133">Transmembrane helix</keyword>
<dbReference type="InterPro" id="IPR050121">
    <property type="entry name" value="Cytochrome_P450_monoxygenase"/>
</dbReference>
<dbReference type="GO" id="GO:0004497">
    <property type="term" value="F:monooxygenase activity"/>
    <property type="evidence" value="ECO:0007669"/>
    <property type="project" value="UniProtKB-KW"/>
</dbReference>
<keyword evidence="7" id="KW-0812">Transmembrane</keyword>
<evidence type="ECO:0000256" key="3">
    <source>
        <dbReference type="ARBA" id="ARBA00022723"/>
    </source>
</evidence>
<dbReference type="PROSITE" id="PS00086">
    <property type="entry name" value="CYTOCHROME_P450"/>
    <property type="match status" value="1"/>
</dbReference>
<dbReference type="Pfam" id="PF00067">
    <property type="entry name" value="p450"/>
    <property type="match status" value="1"/>
</dbReference>
<dbReference type="PRINTS" id="PR00463">
    <property type="entry name" value="EP450I"/>
</dbReference>
<dbReference type="PRINTS" id="PR00385">
    <property type="entry name" value="P450"/>
</dbReference>
<keyword evidence="3 5" id="KW-0479">Metal-binding</keyword>
<keyword evidence="4 5" id="KW-0408">Iron</keyword>
<keyword evidence="7" id="KW-0472">Membrane</keyword>
<evidence type="ECO:0000256" key="4">
    <source>
        <dbReference type="ARBA" id="ARBA00023004"/>
    </source>
</evidence>
<protein>
    <submittedName>
        <fullName evidence="8">Cytochrome P450</fullName>
    </submittedName>
</protein>
<evidence type="ECO:0000256" key="7">
    <source>
        <dbReference type="SAM" id="Phobius"/>
    </source>
</evidence>
<gene>
    <name evidence="8" type="ORF">BU26DRAFT_519835</name>
</gene>
<dbReference type="GeneID" id="54582488"/>
<evidence type="ECO:0000313" key="9">
    <source>
        <dbReference type="Proteomes" id="UP000800094"/>
    </source>
</evidence>
<evidence type="ECO:0000313" key="8">
    <source>
        <dbReference type="EMBL" id="KAF2248081.1"/>
    </source>
</evidence>
<keyword evidence="6" id="KW-0503">Monooxygenase</keyword>
<proteinExistence type="inferred from homology"/>
<organism evidence="8 9">
    <name type="scientific">Trematosphaeria pertusa</name>
    <dbReference type="NCBI Taxonomy" id="390896"/>
    <lineage>
        <taxon>Eukaryota</taxon>
        <taxon>Fungi</taxon>
        <taxon>Dikarya</taxon>
        <taxon>Ascomycota</taxon>
        <taxon>Pezizomycotina</taxon>
        <taxon>Dothideomycetes</taxon>
        <taxon>Pleosporomycetidae</taxon>
        <taxon>Pleosporales</taxon>
        <taxon>Massarineae</taxon>
        <taxon>Trematosphaeriaceae</taxon>
        <taxon>Trematosphaeria</taxon>
    </lineage>
</organism>
<feature type="binding site" description="axial binding residue" evidence="5">
    <location>
        <position position="494"/>
    </location>
    <ligand>
        <name>heme</name>
        <dbReference type="ChEBI" id="CHEBI:30413"/>
    </ligand>
    <ligandPart>
        <name>Fe</name>
        <dbReference type="ChEBI" id="CHEBI:18248"/>
    </ligandPart>
</feature>
<dbReference type="SUPFAM" id="SSF48264">
    <property type="entry name" value="Cytochrome P450"/>
    <property type="match status" value="1"/>
</dbReference>
<dbReference type="InterPro" id="IPR017972">
    <property type="entry name" value="Cyt_P450_CS"/>
</dbReference>
<keyword evidence="9" id="KW-1185">Reference proteome</keyword>
<keyword evidence="6" id="KW-0560">Oxidoreductase</keyword>
<dbReference type="Proteomes" id="UP000800094">
    <property type="component" value="Unassembled WGS sequence"/>
</dbReference>
<feature type="non-terminal residue" evidence="8">
    <location>
        <position position="1"/>
    </location>
</feature>
<accession>A0A6A6ICG9</accession>
<dbReference type="InterPro" id="IPR036396">
    <property type="entry name" value="Cyt_P450_sf"/>
</dbReference>
<dbReference type="RefSeq" id="XP_033683085.1">
    <property type="nucleotide sequence ID" value="XM_033829158.1"/>
</dbReference>
<dbReference type="PANTHER" id="PTHR24305:SF166">
    <property type="entry name" value="CYTOCHROME P450 12A4, MITOCHONDRIAL-RELATED"/>
    <property type="match status" value="1"/>
</dbReference>
<evidence type="ECO:0000256" key="6">
    <source>
        <dbReference type="RuleBase" id="RU000461"/>
    </source>
</evidence>
<dbReference type="AlphaFoldDB" id="A0A6A6ICG9"/>
<sequence>MASLVSLTLTSILFAAAYLKVSKWRANYQLALTAGFPTFYSPVHITDMWWLMLYPVLVRWVNLLPRSWQARWLPLSQVWSIWKVGHLPFKEVSSDTLFLATPNGNMLWTCDLAVIKQLFTLPTVQVPVDMLGFYDIWGPTLGSVDGEEWKTHRKVVTYGLNPSTLPVVWSEAIHQTETLVERWAADQYIIPVLKHWTSRLALHTIASVFFDLKLEWKEYSQTDRVSADGYRISFASALFTVLAHLGLIFMVPRALLRVIPFQAFRETSIALTDWTKYMQDLRAKATNNIEEVAKKRNKTILESIVVAGTPSPSRPDIRPLSEESVLGNIFFTLMAGHETTGNTLAFALLLLSVYPEHQVAIQRELDSQFGSRPKEEWNMDHDYQVLQKGHLWAVLKEVLRLYNVIQFIFRLTVAQTTIHDSKGTAHIIPANTTCLLNYSALFQNPKTWAPNPVTDDRRAELHHSQAIDFNPSRWLSRNNDDEVFWPFGYGSRKCPGMPFAQVEIVAVLATLLKDYSLELVVGEGTLRACKGDAKAAWEKTRDGAVRQLKDDIEANINIQMLKELPVRLVKRGGS</sequence>
<dbReference type="GO" id="GO:0016705">
    <property type="term" value="F:oxidoreductase activity, acting on paired donors, with incorporation or reduction of molecular oxygen"/>
    <property type="evidence" value="ECO:0007669"/>
    <property type="project" value="InterPro"/>
</dbReference>
<dbReference type="PANTHER" id="PTHR24305">
    <property type="entry name" value="CYTOCHROME P450"/>
    <property type="match status" value="1"/>
</dbReference>
<dbReference type="GO" id="GO:0005506">
    <property type="term" value="F:iron ion binding"/>
    <property type="evidence" value="ECO:0007669"/>
    <property type="project" value="InterPro"/>
</dbReference>
<feature type="transmembrane region" description="Helical" evidence="7">
    <location>
        <begin position="232"/>
        <end position="251"/>
    </location>
</feature>
<reference evidence="8" key="1">
    <citation type="journal article" date="2020" name="Stud. Mycol.">
        <title>101 Dothideomycetes genomes: a test case for predicting lifestyles and emergence of pathogens.</title>
        <authorList>
            <person name="Haridas S."/>
            <person name="Albert R."/>
            <person name="Binder M."/>
            <person name="Bloem J."/>
            <person name="Labutti K."/>
            <person name="Salamov A."/>
            <person name="Andreopoulos B."/>
            <person name="Baker S."/>
            <person name="Barry K."/>
            <person name="Bills G."/>
            <person name="Bluhm B."/>
            <person name="Cannon C."/>
            <person name="Castanera R."/>
            <person name="Culley D."/>
            <person name="Daum C."/>
            <person name="Ezra D."/>
            <person name="Gonzalez J."/>
            <person name="Henrissat B."/>
            <person name="Kuo A."/>
            <person name="Liang C."/>
            <person name="Lipzen A."/>
            <person name="Lutzoni F."/>
            <person name="Magnuson J."/>
            <person name="Mondo S."/>
            <person name="Nolan M."/>
            <person name="Ohm R."/>
            <person name="Pangilinan J."/>
            <person name="Park H.-J."/>
            <person name="Ramirez L."/>
            <person name="Alfaro M."/>
            <person name="Sun H."/>
            <person name="Tritt A."/>
            <person name="Yoshinaga Y."/>
            <person name="Zwiers L.-H."/>
            <person name="Turgeon B."/>
            <person name="Goodwin S."/>
            <person name="Spatafora J."/>
            <person name="Crous P."/>
            <person name="Grigoriev I."/>
        </authorList>
    </citation>
    <scope>NUCLEOTIDE SEQUENCE</scope>
    <source>
        <strain evidence="8">CBS 122368</strain>
    </source>
</reference>
<dbReference type="EMBL" id="ML987196">
    <property type="protein sequence ID" value="KAF2248081.1"/>
    <property type="molecule type" value="Genomic_DNA"/>
</dbReference>
<keyword evidence="5 6" id="KW-0349">Heme</keyword>
<feature type="transmembrane region" description="Helical" evidence="7">
    <location>
        <begin position="43"/>
        <end position="61"/>
    </location>
</feature>
<dbReference type="InterPro" id="IPR001128">
    <property type="entry name" value="Cyt_P450"/>
</dbReference>
<comment type="cofactor">
    <cofactor evidence="1 5">
        <name>heme</name>
        <dbReference type="ChEBI" id="CHEBI:30413"/>
    </cofactor>
</comment>
<name>A0A6A6ICG9_9PLEO</name>
<dbReference type="Gene3D" id="1.10.630.10">
    <property type="entry name" value="Cytochrome P450"/>
    <property type="match status" value="1"/>
</dbReference>